<sequence>MEHFYCVMVWRYGVGETMALDELYRMLSIMLTMCVHSNANIRDHWSNLQLLQNPIIRRLCLLINSCSTDTILGSAMQRALMFQLKKRQHLITMKMETSQPSMKSICLIQLSTKWKRRQSQLSLEFKHSPGNSKIY</sequence>
<dbReference type="Proteomes" id="UP001642409">
    <property type="component" value="Unassembled WGS sequence"/>
</dbReference>
<reference evidence="1" key="1">
    <citation type="submission" date="2023-06" db="EMBL/GenBank/DDBJ databases">
        <authorList>
            <person name="Kurt Z."/>
        </authorList>
    </citation>
    <scope>NUCLEOTIDE SEQUENCE</scope>
</reference>
<reference evidence="2 3" key="2">
    <citation type="submission" date="2024-07" db="EMBL/GenBank/DDBJ databases">
        <authorList>
            <person name="Akdeniz Z."/>
        </authorList>
    </citation>
    <scope>NUCLEOTIDE SEQUENCE [LARGE SCALE GENOMIC DNA]</scope>
</reference>
<proteinExistence type="predicted"/>
<evidence type="ECO:0000313" key="1">
    <source>
        <dbReference type="EMBL" id="CAI9940878.1"/>
    </source>
</evidence>
<dbReference type="AlphaFoldDB" id="A0AA86PP85"/>
<accession>A0AA86PP85</accession>
<dbReference type="EMBL" id="CAXDID020000464">
    <property type="protein sequence ID" value="CAL6094163.1"/>
    <property type="molecule type" value="Genomic_DNA"/>
</dbReference>
<dbReference type="EMBL" id="CATOUU010000684">
    <property type="protein sequence ID" value="CAI9940878.1"/>
    <property type="molecule type" value="Genomic_DNA"/>
</dbReference>
<keyword evidence="3" id="KW-1185">Reference proteome</keyword>
<gene>
    <name evidence="1" type="ORF">HINF_LOCUS28523</name>
    <name evidence="2" type="ORF">HINF_LOCUS67337</name>
</gene>
<comment type="caution">
    <text evidence="1">The sequence shown here is derived from an EMBL/GenBank/DDBJ whole genome shotgun (WGS) entry which is preliminary data.</text>
</comment>
<organism evidence="1">
    <name type="scientific">Hexamita inflata</name>
    <dbReference type="NCBI Taxonomy" id="28002"/>
    <lineage>
        <taxon>Eukaryota</taxon>
        <taxon>Metamonada</taxon>
        <taxon>Diplomonadida</taxon>
        <taxon>Hexamitidae</taxon>
        <taxon>Hexamitinae</taxon>
        <taxon>Hexamita</taxon>
    </lineage>
</organism>
<protein>
    <submittedName>
        <fullName evidence="2">Hypothetical_protein</fullName>
    </submittedName>
</protein>
<name>A0AA86PP85_9EUKA</name>
<evidence type="ECO:0000313" key="3">
    <source>
        <dbReference type="Proteomes" id="UP001642409"/>
    </source>
</evidence>
<evidence type="ECO:0000313" key="2">
    <source>
        <dbReference type="EMBL" id="CAL6094163.1"/>
    </source>
</evidence>